<organism evidence="3 4">
    <name type="scientific">Sporosarcina gallistercoris</name>
    <dbReference type="NCBI Taxonomy" id="2762245"/>
    <lineage>
        <taxon>Bacteria</taxon>
        <taxon>Bacillati</taxon>
        <taxon>Bacillota</taxon>
        <taxon>Bacilli</taxon>
        <taxon>Bacillales</taxon>
        <taxon>Caryophanaceae</taxon>
        <taxon>Sporosarcina</taxon>
    </lineage>
</organism>
<evidence type="ECO:0000256" key="2">
    <source>
        <dbReference type="ARBA" id="ARBA00023002"/>
    </source>
</evidence>
<dbReference type="PANTHER" id="PTHR24321">
    <property type="entry name" value="DEHYDROGENASES, SHORT CHAIN"/>
    <property type="match status" value="1"/>
</dbReference>
<name>A0ABR8PN92_9BACL</name>
<keyword evidence="4" id="KW-1185">Reference proteome</keyword>
<evidence type="ECO:0000256" key="1">
    <source>
        <dbReference type="ARBA" id="ARBA00006484"/>
    </source>
</evidence>
<keyword evidence="2 3" id="KW-0560">Oxidoreductase</keyword>
<dbReference type="PRINTS" id="PR00080">
    <property type="entry name" value="SDRFAMILY"/>
</dbReference>
<dbReference type="PROSITE" id="PS00061">
    <property type="entry name" value="ADH_SHORT"/>
    <property type="match status" value="1"/>
</dbReference>
<dbReference type="InterPro" id="IPR002347">
    <property type="entry name" value="SDR_fam"/>
</dbReference>
<sequence>MKRLENKVAVVTGAGSGLGREIAELYAREGAKIVIADMNMDGAEETVQTIKAAGGEALAVKTNVTAEEDVRRMIDTAVETFGTLDILVNNAGIMDNMYSAATITDDVWDKVLAINTTGVMRATRKALSIFEQKKSGVIVNMASISAVTGGRGGLAYTASKHAVAGMTKNVASHYAHLNIRCNAIAPAQVPTNITNNLVQPDKHGMEQAMKGVSQLSRPGTKEEIANIALFLASDESSYVNGVIMQADNGWSAY</sequence>
<dbReference type="NCBIfam" id="NF005559">
    <property type="entry name" value="PRK07231.1"/>
    <property type="match status" value="1"/>
</dbReference>
<dbReference type="Gene3D" id="3.40.50.720">
    <property type="entry name" value="NAD(P)-binding Rossmann-like Domain"/>
    <property type="match status" value="1"/>
</dbReference>
<dbReference type="PRINTS" id="PR00081">
    <property type="entry name" value="GDHRDH"/>
</dbReference>
<dbReference type="RefSeq" id="WP_191692080.1">
    <property type="nucleotide sequence ID" value="NZ_JACSQY010000017.1"/>
</dbReference>
<dbReference type="SUPFAM" id="SSF51735">
    <property type="entry name" value="NAD(P)-binding Rossmann-fold domains"/>
    <property type="match status" value="1"/>
</dbReference>
<dbReference type="EC" id="1.1.1.47" evidence="3"/>
<comment type="caution">
    <text evidence="3">The sequence shown here is derived from an EMBL/GenBank/DDBJ whole genome shotgun (WGS) entry which is preliminary data.</text>
</comment>
<reference evidence="3 4" key="1">
    <citation type="submission" date="2020-08" db="EMBL/GenBank/DDBJ databases">
        <title>A Genomic Blueprint of the Chicken Gut Microbiome.</title>
        <authorList>
            <person name="Gilroy R."/>
            <person name="Ravi A."/>
            <person name="Getino M."/>
            <person name="Pursley I."/>
            <person name="Horton D.L."/>
            <person name="Alikhan N.-F."/>
            <person name="Baker D."/>
            <person name="Gharbi K."/>
            <person name="Hall N."/>
            <person name="Watson M."/>
            <person name="Adriaenssens E.M."/>
            <person name="Foster-Nyarko E."/>
            <person name="Jarju S."/>
            <person name="Secka A."/>
            <person name="Antonio M."/>
            <person name="Oren A."/>
            <person name="Chaudhuri R."/>
            <person name="La Ragione R.M."/>
            <person name="Hildebrand F."/>
            <person name="Pallen M.J."/>
        </authorList>
    </citation>
    <scope>NUCLEOTIDE SEQUENCE [LARGE SCALE GENOMIC DNA]</scope>
    <source>
        <strain evidence="3 4">Sa3CUA8</strain>
    </source>
</reference>
<dbReference type="PANTHER" id="PTHR24321:SF8">
    <property type="entry name" value="ESTRADIOL 17-BETA-DEHYDROGENASE 8-RELATED"/>
    <property type="match status" value="1"/>
</dbReference>
<dbReference type="Pfam" id="PF13561">
    <property type="entry name" value="adh_short_C2"/>
    <property type="match status" value="1"/>
</dbReference>
<dbReference type="CDD" id="cd05233">
    <property type="entry name" value="SDR_c"/>
    <property type="match status" value="1"/>
</dbReference>
<dbReference type="InterPro" id="IPR020904">
    <property type="entry name" value="Sc_DH/Rdtase_CS"/>
</dbReference>
<proteinExistence type="inferred from homology"/>
<dbReference type="Proteomes" id="UP000659496">
    <property type="component" value="Unassembled WGS sequence"/>
</dbReference>
<dbReference type="EMBL" id="JACSQY010000017">
    <property type="protein sequence ID" value="MBD7909642.1"/>
    <property type="molecule type" value="Genomic_DNA"/>
</dbReference>
<evidence type="ECO:0000313" key="3">
    <source>
        <dbReference type="EMBL" id="MBD7909642.1"/>
    </source>
</evidence>
<accession>A0ABR8PN92</accession>
<protein>
    <submittedName>
        <fullName evidence="3">Glucose 1-dehydrogenase</fullName>
        <ecNumber evidence="3">1.1.1.47</ecNumber>
    </submittedName>
</protein>
<gene>
    <name evidence="3" type="ORF">H9659_14995</name>
</gene>
<evidence type="ECO:0000313" key="4">
    <source>
        <dbReference type="Proteomes" id="UP000659496"/>
    </source>
</evidence>
<comment type="similarity">
    <text evidence="1">Belongs to the short-chain dehydrogenases/reductases (SDR) family.</text>
</comment>
<dbReference type="InterPro" id="IPR036291">
    <property type="entry name" value="NAD(P)-bd_dom_sf"/>
</dbReference>
<dbReference type="GO" id="GO:0047936">
    <property type="term" value="F:glucose 1-dehydrogenase [NAD(P)+] activity"/>
    <property type="evidence" value="ECO:0007669"/>
    <property type="project" value="UniProtKB-EC"/>
</dbReference>